<dbReference type="EMBL" id="KZ305042">
    <property type="protein sequence ID" value="PIA40481.1"/>
    <property type="molecule type" value="Genomic_DNA"/>
</dbReference>
<dbReference type="AlphaFoldDB" id="A0A2G5DAD5"/>
<sequence>MGSLSQSSPHVVLFPFMSKGHTIPLLHLARLLLHRDISVTVISTPLNSPSIRQYLKDTSASIIDLPFPQNVPQLPNGIENTDKLPSMSLFLPFANSTKLMQPDFDRTLENLPRVSLIISDGFLGWTYYSGSRLGIPRLVFYGMNNYAMTISMLVTRDRPYTSVNSEDELFTIPSFPSIKLTKNDFEEPFVNPDAKGLHQDFITEQVAANMQSKGLVVNSFYELEAKFVEFWNTQVPSCKAWCVGPLCLAEPPKAQPMKKPKYIQWLDEMLTSGRSVLYVAFGTQADISKEQLQEIATGLERSKVSFLWLVRSKEVEVEEVLAEFEEKVKDRGLVVRDWVDQVEILSHKSVNGFMSHCGWNSVIESICESVPLIAWPMMAEQHLNARMVVEELGVGIRVLARNGSVRGYVGSECIESMVIELMEGEKGKEVRKKVQEMGEFAKKAMDEGGSSWCTLDNLIQEMCYSN</sequence>
<protein>
    <recommendedName>
        <fullName evidence="4">Glycosyltransferase</fullName>
        <ecNumber evidence="4">2.4.1.-</ecNumber>
    </recommendedName>
</protein>
<organism evidence="5 6">
    <name type="scientific">Aquilegia coerulea</name>
    <name type="common">Rocky mountain columbine</name>
    <dbReference type="NCBI Taxonomy" id="218851"/>
    <lineage>
        <taxon>Eukaryota</taxon>
        <taxon>Viridiplantae</taxon>
        <taxon>Streptophyta</taxon>
        <taxon>Embryophyta</taxon>
        <taxon>Tracheophyta</taxon>
        <taxon>Spermatophyta</taxon>
        <taxon>Magnoliopsida</taxon>
        <taxon>Ranunculales</taxon>
        <taxon>Ranunculaceae</taxon>
        <taxon>Thalictroideae</taxon>
        <taxon>Aquilegia</taxon>
    </lineage>
</organism>
<keyword evidence="6" id="KW-1185">Reference proteome</keyword>
<dbReference type="PANTHER" id="PTHR48047">
    <property type="entry name" value="GLYCOSYLTRANSFERASE"/>
    <property type="match status" value="1"/>
</dbReference>
<evidence type="ECO:0000256" key="1">
    <source>
        <dbReference type="ARBA" id="ARBA00009995"/>
    </source>
</evidence>
<dbReference type="PANTHER" id="PTHR48047:SF51">
    <property type="entry name" value="GLYCOSYLTRANSFERASE"/>
    <property type="match status" value="1"/>
</dbReference>
<dbReference type="PROSITE" id="PS00375">
    <property type="entry name" value="UDPGT"/>
    <property type="match status" value="1"/>
</dbReference>
<dbReference type="Proteomes" id="UP000230069">
    <property type="component" value="Unassembled WGS sequence"/>
</dbReference>
<dbReference type="InterPro" id="IPR002213">
    <property type="entry name" value="UDP_glucos_trans"/>
</dbReference>
<proteinExistence type="inferred from homology"/>
<dbReference type="STRING" id="218851.A0A2G5DAD5"/>
<evidence type="ECO:0000256" key="3">
    <source>
        <dbReference type="RuleBase" id="RU003718"/>
    </source>
</evidence>
<dbReference type="InParanoid" id="A0A2G5DAD5"/>
<dbReference type="InterPro" id="IPR035595">
    <property type="entry name" value="UDP_glycos_trans_CS"/>
</dbReference>
<evidence type="ECO:0000313" key="6">
    <source>
        <dbReference type="Proteomes" id="UP000230069"/>
    </source>
</evidence>
<dbReference type="Gene3D" id="3.40.50.2000">
    <property type="entry name" value="Glycogen Phosphorylase B"/>
    <property type="match status" value="2"/>
</dbReference>
<keyword evidence="3" id="KW-0328">Glycosyltransferase</keyword>
<dbReference type="FunFam" id="3.40.50.2000:FF:000107">
    <property type="entry name" value="Glycosyltransferase"/>
    <property type="match status" value="1"/>
</dbReference>
<dbReference type="FunCoup" id="A0A2G5DAD5">
    <property type="interactions" value="173"/>
</dbReference>
<name>A0A2G5DAD5_AQUCA</name>
<dbReference type="GO" id="GO:0035251">
    <property type="term" value="F:UDP-glucosyltransferase activity"/>
    <property type="evidence" value="ECO:0007669"/>
    <property type="project" value="TreeGrafter"/>
</dbReference>
<gene>
    <name evidence="5" type="ORF">AQUCO_02500292v1</name>
</gene>
<dbReference type="OrthoDB" id="5835829at2759"/>
<evidence type="ECO:0000313" key="5">
    <source>
        <dbReference type="EMBL" id="PIA40481.1"/>
    </source>
</evidence>
<accession>A0A2G5DAD5</accession>
<reference evidence="5 6" key="1">
    <citation type="submission" date="2017-09" db="EMBL/GenBank/DDBJ databases">
        <title>WGS assembly of Aquilegia coerulea Goldsmith.</title>
        <authorList>
            <person name="Hodges S."/>
            <person name="Kramer E."/>
            <person name="Nordborg M."/>
            <person name="Tomkins J."/>
            <person name="Borevitz J."/>
            <person name="Derieg N."/>
            <person name="Yan J."/>
            <person name="Mihaltcheva S."/>
            <person name="Hayes R.D."/>
            <person name="Rokhsar D."/>
        </authorList>
    </citation>
    <scope>NUCLEOTIDE SEQUENCE [LARGE SCALE GENOMIC DNA]</scope>
    <source>
        <strain evidence="6">cv. Goldsmith</strain>
    </source>
</reference>
<evidence type="ECO:0000256" key="2">
    <source>
        <dbReference type="ARBA" id="ARBA00022679"/>
    </source>
</evidence>
<comment type="similarity">
    <text evidence="1 3">Belongs to the UDP-glycosyltransferase family.</text>
</comment>
<dbReference type="Pfam" id="PF00201">
    <property type="entry name" value="UDPGT"/>
    <property type="match status" value="1"/>
</dbReference>
<keyword evidence="2 3" id="KW-0808">Transferase</keyword>
<dbReference type="EC" id="2.4.1.-" evidence="4"/>
<evidence type="ECO:0000256" key="4">
    <source>
        <dbReference type="RuleBase" id="RU362057"/>
    </source>
</evidence>
<dbReference type="CDD" id="cd03784">
    <property type="entry name" value="GT1_Gtf-like"/>
    <property type="match status" value="1"/>
</dbReference>
<dbReference type="SUPFAM" id="SSF53756">
    <property type="entry name" value="UDP-Glycosyltransferase/glycogen phosphorylase"/>
    <property type="match status" value="1"/>
</dbReference>